<dbReference type="EMBL" id="SUYD01000002">
    <property type="protein sequence ID" value="MBE6265199.1"/>
    <property type="molecule type" value="Genomic_DNA"/>
</dbReference>
<keyword evidence="1" id="KW-0812">Transmembrane</keyword>
<feature type="transmembrane region" description="Helical" evidence="1">
    <location>
        <begin position="162"/>
        <end position="183"/>
    </location>
</feature>
<evidence type="ECO:0000313" key="2">
    <source>
        <dbReference type="EMBL" id="MBE6265199.1"/>
    </source>
</evidence>
<gene>
    <name evidence="2" type="ORF">E7102_01810</name>
</gene>
<dbReference type="AlphaFoldDB" id="A0A928BQ23"/>
<evidence type="ECO:0000313" key="3">
    <source>
        <dbReference type="Proteomes" id="UP000763088"/>
    </source>
</evidence>
<sequence>MIQFDSNRFGKLAMWSLRNDRSYYVRSFLQIFAVQTLMFLFFTTGVLKINNNSGNYSACGVITIMFFLITFLIGPSTMFYSLKGKHDKQALMLLPASNFEKYLMRYSTWIIILPIGVVATLGADLIQYLVNWLMGHPYTSFVFTRVFELIGKGLDALNAQELNSFVICNMWLHSIYAIGGSFFRSRKYTWVLTTLVIIVISLLVAWVMPESSNENAQTPTHVMAIADAITAILVMVNFWLSYRCFCRTQNIGKFINF</sequence>
<name>A0A928BQ23_XYLRU</name>
<protein>
    <submittedName>
        <fullName evidence="2">Uncharacterized protein</fullName>
    </submittedName>
</protein>
<accession>A0A928BQ23</accession>
<comment type="caution">
    <text evidence="2">The sequence shown here is derived from an EMBL/GenBank/DDBJ whole genome shotgun (WGS) entry which is preliminary data.</text>
</comment>
<feature type="transmembrane region" description="Helical" evidence="1">
    <location>
        <begin position="190"/>
        <end position="208"/>
    </location>
</feature>
<feature type="transmembrane region" description="Helical" evidence="1">
    <location>
        <begin position="23"/>
        <end position="43"/>
    </location>
</feature>
<feature type="transmembrane region" description="Helical" evidence="1">
    <location>
        <begin position="103"/>
        <end position="130"/>
    </location>
</feature>
<reference evidence="2" key="1">
    <citation type="submission" date="2019-04" db="EMBL/GenBank/DDBJ databases">
        <title>Evolution of Biomass-Degrading Anaerobic Consortia Revealed by Metagenomics.</title>
        <authorList>
            <person name="Peng X."/>
        </authorList>
    </citation>
    <scope>NUCLEOTIDE SEQUENCE</scope>
    <source>
        <strain evidence="2">SIG141</strain>
    </source>
</reference>
<keyword evidence="1" id="KW-1133">Transmembrane helix</keyword>
<proteinExistence type="predicted"/>
<feature type="transmembrane region" description="Helical" evidence="1">
    <location>
        <begin position="55"/>
        <end position="82"/>
    </location>
</feature>
<dbReference type="Proteomes" id="UP000763088">
    <property type="component" value="Unassembled WGS sequence"/>
</dbReference>
<evidence type="ECO:0000256" key="1">
    <source>
        <dbReference type="SAM" id="Phobius"/>
    </source>
</evidence>
<feature type="transmembrane region" description="Helical" evidence="1">
    <location>
        <begin position="220"/>
        <end position="240"/>
    </location>
</feature>
<keyword evidence="1" id="KW-0472">Membrane</keyword>
<organism evidence="2 3">
    <name type="scientific">Xylanibacter ruminicola</name>
    <name type="common">Prevotella ruminicola</name>
    <dbReference type="NCBI Taxonomy" id="839"/>
    <lineage>
        <taxon>Bacteria</taxon>
        <taxon>Pseudomonadati</taxon>
        <taxon>Bacteroidota</taxon>
        <taxon>Bacteroidia</taxon>
        <taxon>Bacteroidales</taxon>
        <taxon>Prevotellaceae</taxon>
        <taxon>Xylanibacter</taxon>
    </lineage>
</organism>